<dbReference type="EMBL" id="HBUF01014478">
    <property type="protein sequence ID" value="CAG6609407.1"/>
    <property type="molecule type" value="Transcribed_RNA"/>
</dbReference>
<proteinExistence type="predicted"/>
<dbReference type="EMBL" id="HBUF01014479">
    <property type="protein sequence ID" value="CAG6609408.1"/>
    <property type="molecule type" value="Transcribed_RNA"/>
</dbReference>
<organism evidence="1">
    <name type="scientific">Cacopsylla melanoneura</name>
    <dbReference type="NCBI Taxonomy" id="428564"/>
    <lineage>
        <taxon>Eukaryota</taxon>
        <taxon>Metazoa</taxon>
        <taxon>Ecdysozoa</taxon>
        <taxon>Arthropoda</taxon>
        <taxon>Hexapoda</taxon>
        <taxon>Insecta</taxon>
        <taxon>Pterygota</taxon>
        <taxon>Neoptera</taxon>
        <taxon>Paraneoptera</taxon>
        <taxon>Hemiptera</taxon>
        <taxon>Sternorrhyncha</taxon>
        <taxon>Psylloidea</taxon>
        <taxon>Psyllidae</taxon>
        <taxon>Psyllinae</taxon>
        <taxon>Cacopsylla</taxon>
    </lineage>
</organism>
<dbReference type="EMBL" id="HBUF01187651">
    <property type="protein sequence ID" value="CAG6657239.1"/>
    <property type="molecule type" value="Transcribed_RNA"/>
</dbReference>
<dbReference type="EMBL" id="HBUF01187649">
    <property type="protein sequence ID" value="CAG6657237.1"/>
    <property type="molecule type" value="Transcribed_RNA"/>
</dbReference>
<reference evidence="1" key="1">
    <citation type="submission" date="2021-05" db="EMBL/GenBank/DDBJ databases">
        <authorList>
            <person name="Alioto T."/>
            <person name="Alioto T."/>
            <person name="Gomez Garrido J."/>
        </authorList>
    </citation>
    <scope>NUCLEOTIDE SEQUENCE</scope>
</reference>
<sequence length="170" mass="17796">MNLYIFLKDRLGLQTNAWIPGADKVQQLITVFAHEGFQMMAGNVVPFDTVLVEVVQDGQTGFVVTLSSLSVVRLSLSKTTSGGPVPCVSLSSGSNLGTTAGPEPSVHIGGLQVGSVATVEVTFAARGPDVTHVASSQPLLDELVLLRGFQTDGIHTMASTDVSSIQPVDF</sequence>
<evidence type="ECO:0000313" key="1">
    <source>
        <dbReference type="EMBL" id="CAG6657237.1"/>
    </source>
</evidence>
<accession>A0A8D8RZI1</accession>
<name>A0A8D8RZI1_9HEMI</name>
<dbReference type="AlphaFoldDB" id="A0A8D8RZI1"/>
<dbReference type="EMBL" id="HBUF01187650">
    <property type="protein sequence ID" value="CAG6657238.1"/>
    <property type="molecule type" value="Transcribed_RNA"/>
</dbReference>
<protein>
    <submittedName>
        <fullName evidence="1">Uncharacterized protein</fullName>
    </submittedName>
</protein>
<dbReference type="EMBL" id="HBUF01014477">
    <property type="protein sequence ID" value="CAG6609406.1"/>
    <property type="molecule type" value="Transcribed_RNA"/>
</dbReference>